<keyword evidence="3" id="KW-0328">Glycosyltransferase</keyword>
<protein>
    <submittedName>
        <fullName evidence="8">Glycosyltransferase</fullName>
    </submittedName>
</protein>
<evidence type="ECO:0000313" key="8">
    <source>
        <dbReference type="EMBL" id="QOY89436.1"/>
    </source>
</evidence>
<dbReference type="GO" id="GO:0016757">
    <property type="term" value="F:glycosyltransferase activity"/>
    <property type="evidence" value="ECO:0007669"/>
    <property type="project" value="UniProtKB-KW"/>
</dbReference>
<comment type="subcellular location">
    <subcellularLocation>
        <location evidence="1">Cell membrane</location>
    </subcellularLocation>
</comment>
<dbReference type="GO" id="GO:0005886">
    <property type="term" value="C:plasma membrane"/>
    <property type="evidence" value="ECO:0007669"/>
    <property type="project" value="UniProtKB-SubCell"/>
</dbReference>
<sequence>MRELLSMPPELNAGVETSWDLYVLGVALAVVLLITALAVYSRYQYRLLPELRLQSDSALAAQGNLDHCVIIPARDDEAVIGRAVRSFPESLRVVVDDHSTDATVLRAEEAGATVRVARPMERGWLSKSNACWTGALYTDSAWILFTDPDTWYEPRFLPSLLAYAAANSLHAATVLPRQNLVKWYEKMLVPYAMGLSFTGVSARNLGNPKHPESMANGQCLLFRRSAYSFIGGHKAVAPHPLEDLALARLIKRHRMSMAVLRCESMAQTRRYNSFAATWRGLEWMVLHAARAYGKSPMLFLGSILVSTLWLPLLVVLIGWKYYLPAGILFLTPILAWRAWYGSFLRALWAPFAVCLFPLIAFTALVRGALGSMTDSQGRRV</sequence>
<organism evidence="8 9">
    <name type="scientific">Paludibaculum fermentans</name>
    <dbReference type="NCBI Taxonomy" id="1473598"/>
    <lineage>
        <taxon>Bacteria</taxon>
        <taxon>Pseudomonadati</taxon>
        <taxon>Acidobacteriota</taxon>
        <taxon>Terriglobia</taxon>
        <taxon>Bryobacterales</taxon>
        <taxon>Bryobacteraceae</taxon>
        <taxon>Paludibaculum</taxon>
    </lineage>
</organism>
<keyword evidence="6" id="KW-1133">Transmembrane helix</keyword>
<accession>A0A7S7SMF7</accession>
<evidence type="ECO:0000256" key="2">
    <source>
        <dbReference type="ARBA" id="ARBA00022475"/>
    </source>
</evidence>
<feature type="domain" description="Glycosyltransferase 2-like" evidence="7">
    <location>
        <begin position="68"/>
        <end position="227"/>
    </location>
</feature>
<keyword evidence="2" id="KW-1003">Cell membrane</keyword>
<evidence type="ECO:0000313" key="9">
    <source>
        <dbReference type="Proteomes" id="UP000593892"/>
    </source>
</evidence>
<evidence type="ECO:0000259" key="7">
    <source>
        <dbReference type="Pfam" id="PF00535"/>
    </source>
</evidence>
<evidence type="ECO:0000256" key="4">
    <source>
        <dbReference type="ARBA" id="ARBA00022679"/>
    </source>
</evidence>
<evidence type="ECO:0000256" key="1">
    <source>
        <dbReference type="ARBA" id="ARBA00004236"/>
    </source>
</evidence>
<proteinExistence type="predicted"/>
<evidence type="ECO:0000256" key="3">
    <source>
        <dbReference type="ARBA" id="ARBA00022676"/>
    </source>
</evidence>
<dbReference type="Gene3D" id="3.90.550.10">
    <property type="entry name" value="Spore Coat Polysaccharide Biosynthesis Protein SpsA, Chain A"/>
    <property type="match status" value="1"/>
</dbReference>
<dbReference type="RefSeq" id="WP_194451098.1">
    <property type="nucleotide sequence ID" value="NZ_CP063849.1"/>
</dbReference>
<dbReference type="InterPro" id="IPR001173">
    <property type="entry name" value="Glyco_trans_2-like"/>
</dbReference>
<feature type="transmembrane region" description="Helical" evidence="6">
    <location>
        <begin position="347"/>
        <end position="369"/>
    </location>
</feature>
<dbReference type="Pfam" id="PF00535">
    <property type="entry name" value="Glycos_transf_2"/>
    <property type="match status" value="1"/>
</dbReference>
<dbReference type="PANTHER" id="PTHR43646">
    <property type="entry name" value="GLYCOSYLTRANSFERASE"/>
    <property type="match status" value="1"/>
</dbReference>
<feature type="transmembrane region" description="Helical" evidence="6">
    <location>
        <begin position="321"/>
        <end position="340"/>
    </location>
</feature>
<dbReference type="AlphaFoldDB" id="A0A7S7SMF7"/>
<name>A0A7S7SMF7_PALFE</name>
<keyword evidence="6" id="KW-0812">Transmembrane</keyword>
<dbReference type="EMBL" id="CP063849">
    <property type="protein sequence ID" value="QOY89436.1"/>
    <property type="molecule type" value="Genomic_DNA"/>
</dbReference>
<gene>
    <name evidence="8" type="ORF">IRI77_05635</name>
</gene>
<feature type="transmembrane region" description="Helical" evidence="6">
    <location>
        <begin position="297"/>
        <end position="315"/>
    </location>
</feature>
<dbReference type="PANTHER" id="PTHR43646:SF2">
    <property type="entry name" value="GLYCOSYLTRANSFERASE 2-LIKE DOMAIN-CONTAINING PROTEIN"/>
    <property type="match status" value="1"/>
</dbReference>
<keyword evidence="5 6" id="KW-0472">Membrane</keyword>
<evidence type="ECO:0000256" key="5">
    <source>
        <dbReference type="ARBA" id="ARBA00023136"/>
    </source>
</evidence>
<dbReference type="InterPro" id="IPR029044">
    <property type="entry name" value="Nucleotide-diphossugar_trans"/>
</dbReference>
<feature type="transmembrane region" description="Helical" evidence="6">
    <location>
        <begin position="20"/>
        <end position="40"/>
    </location>
</feature>
<dbReference type="SUPFAM" id="SSF53448">
    <property type="entry name" value="Nucleotide-diphospho-sugar transferases"/>
    <property type="match status" value="1"/>
</dbReference>
<keyword evidence="4 8" id="KW-0808">Transferase</keyword>
<reference evidence="8 9" key="1">
    <citation type="submission" date="2020-10" db="EMBL/GenBank/DDBJ databases">
        <title>Complete genome sequence of Paludibaculum fermentans P105T, a facultatively anaerobic acidobacterium capable of dissimilatory Fe(III) reduction.</title>
        <authorList>
            <person name="Dedysh S.N."/>
            <person name="Beletsky A.V."/>
            <person name="Kulichevskaya I.S."/>
            <person name="Mardanov A.V."/>
            <person name="Ravin N.V."/>
        </authorList>
    </citation>
    <scope>NUCLEOTIDE SEQUENCE [LARGE SCALE GENOMIC DNA]</scope>
    <source>
        <strain evidence="8 9">P105</strain>
    </source>
</reference>
<dbReference type="KEGG" id="pfer:IRI77_05635"/>
<dbReference type="CDD" id="cd00761">
    <property type="entry name" value="Glyco_tranf_GTA_type"/>
    <property type="match status" value="1"/>
</dbReference>
<dbReference type="Proteomes" id="UP000593892">
    <property type="component" value="Chromosome"/>
</dbReference>
<evidence type="ECO:0000256" key="6">
    <source>
        <dbReference type="SAM" id="Phobius"/>
    </source>
</evidence>
<keyword evidence="9" id="KW-1185">Reference proteome</keyword>